<dbReference type="CDD" id="cd00110">
    <property type="entry name" value="LamG"/>
    <property type="match status" value="1"/>
</dbReference>
<dbReference type="GO" id="GO:0031012">
    <property type="term" value="C:extracellular matrix"/>
    <property type="evidence" value="ECO:0007669"/>
    <property type="project" value="TreeGrafter"/>
</dbReference>
<dbReference type="InterPro" id="IPR008160">
    <property type="entry name" value="Collagen"/>
</dbReference>
<feature type="region of interest" description="Disordered" evidence="8">
    <location>
        <begin position="698"/>
        <end position="720"/>
    </location>
</feature>
<dbReference type="InterPro" id="IPR001791">
    <property type="entry name" value="Laminin_G"/>
</dbReference>
<dbReference type="SMART" id="SM00038">
    <property type="entry name" value="COLFI"/>
    <property type="match status" value="1"/>
</dbReference>
<accession>A0AAD6FKB8</accession>
<evidence type="ECO:0000256" key="7">
    <source>
        <dbReference type="ARBA" id="ARBA00023278"/>
    </source>
</evidence>
<keyword evidence="6" id="KW-0176">Collagen</keyword>
<evidence type="ECO:0000259" key="9">
    <source>
        <dbReference type="PROSITE" id="PS51461"/>
    </source>
</evidence>
<evidence type="ECO:0000313" key="11">
    <source>
        <dbReference type="Proteomes" id="UP001219934"/>
    </source>
</evidence>
<feature type="compositionally biased region" description="Gly residues" evidence="8">
    <location>
        <begin position="1305"/>
        <end position="1317"/>
    </location>
</feature>
<comment type="subcellular location">
    <subcellularLocation>
        <location evidence="1">Secreted</location>
        <location evidence="1">Extracellular space</location>
        <location evidence="1">Extracellular matrix</location>
    </subcellularLocation>
</comment>
<feature type="region of interest" description="Disordered" evidence="8">
    <location>
        <begin position="306"/>
        <end position="326"/>
    </location>
</feature>
<feature type="compositionally biased region" description="Basic and acidic residues" evidence="8">
    <location>
        <begin position="961"/>
        <end position="989"/>
    </location>
</feature>
<feature type="compositionally biased region" description="Gly residues" evidence="8">
    <location>
        <begin position="1545"/>
        <end position="1554"/>
    </location>
</feature>
<feature type="compositionally biased region" description="Gly residues" evidence="8">
    <location>
        <begin position="1104"/>
        <end position="1114"/>
    </location>
</feature>
<evidence type="ECO:0000256" key="3">
    <source>
        <dbReference type="ARBA" id="ARBA00022530"/>
    </source>
</evidence>
<feature type="compositionally biased region" description="Polar residues" evidence="8">
    <location>
        <begin position="892"/>
        <end position="908"/>
    </location>
</feature>
<dbReference type="GO" id="GO:0005201">
    <property type="term" value="F:extracellular matrix structural constituent"/>
    <property type="evidence" value="ECO:0007669"/>
    <property type="project" value="InterPro"/>
</dbReference>
<organism evidence="10 11">
    <name type="scientific">Pogonophryne albipinna</name>
    <dbReference type="NCBI Taxonomy" id="1090488"/>
    <lineage>
        <taxon>Eukaryota</taxon>
        <taxon>Metazoa</taxon>
        <taxon>Chordata</taxon>
        <taxon>Craniata</taxon>
        <taxon>Vertebrata</taxon>
        <taxon>Euteleostomi</taxon>
        <taxon>Actinopterygii</taxon>
        <taxon>Neopterygii</taxon>
        <taxon>Teleostei</taxon>
        <taxon>Neoteleostei</taxon>
        <taxon>Acanthomorphata</taxon>
        <taxon>Eupercaria</taxon>
        <taxon>Perciformes</taxon>
        <taxon>Notothenioidei</taxon>
        <taxon>Pogonophryne</taxon>
    </lineage>
</organism>
<dbReference type="Proteomes" id="UP001219934">
    <property type="component" value="Unassembled WGS sequence"/>
</dbReference>
<keyword evidence="2" id="KW-0964">Secreted</keyword>
<keyword evidence="11" id="KW-1185">Reference proteome</keyword>
<dbReference type="InterPro" id="IPR013320">
    <property type="entry name" value="ConA-like_dom_sf"/>
</dbReference>
<dbReference type="Pfam" id="PF01391">
    <property type="entry name" value="Collagen"/>
    <property type="match status" value="3"/>
</dbReference>
<evidence type="ECO:0000256" key="1">
    <source>
        <dbReference type="ARBA" id="ARBA00004498"/>
    </source>
</evidence>
<dbReference type="PANTHER" id="PTHR24023">
    <property type="entry name" value="COLLAGEN ALPHA"/>
    <property type="match status" value="1"/>
</dbReference>
<dbReference type="SUPFAM" id="SSF49899">
    <property type="entry name" value="Concanavalin A-like lectins/glucanases"/>
    <property type="match status" value="1"/>
</dbReference>
<evidence type="ECO:0000256" key="8">
    <source>
        <dbReference type="SAM" id="MobiDB-lite"/>
    </source>
</evidence>
<evidence type="ECO:0000256" key="5">
    <source>
        <dbReference type="ARBA" id="ARBA00022737"/>
    </source>
</evidence>
<feature type="compositionally biased region" description="Low complexity" evidence="8">
    <location>
        <begin position="451"/>
        <end position="462"/>
    </location>
</feature>
<dbReference type="Pfam" id="PF02210">
    <property type="entry name" value="Laminin_G_2"/>
    <property type="match status" value="1"/>
</dbReference>
<dbReference type="Gene3D" id="2.60.120.1000">
    <property type="match status" value="1"/>
</dbReference>
<feature type="compositionally biased region" description="Gly residues" evidence="8">
    <location>
        <begin position="1152"/>
        <end position="1161"/>
    </location>
</feature>
<protein>
    <recommendedName>
        <fullName evidence="9">Fibrillar collagen NC1 domain-containing protein</fullName>
    </recommendedName>
</protein>
<evidence type="ECO:0000256" key="4">
    <source>
        <dbReference type="ARBA" id="ARBA00022729"/>
    </source>
</evidence>
<feature type="compositionally biased region" description="Low complexity" evidence="8">
    <location>
        <begin position="1294"/>
        <end position="1304"/>
    </location>
</feature>
<feature type="compositionally biased region" description="Low complexity" evidence="8">
    <location>
        <begin position="1349"/>
        <end position="1363"/>
    </location>
</feature>
<sequence length="1875" mass="194485">MEMHMCTTRWKTKKLLWDSTLIAAVTLTFLLQAAGVRAAEPVDVLKALDFQSSPDGVRKTPGFCTARRGSKPDVAYRVGKQAQISAPTKQLFPGGVFPEDFSILFTIKPKAGLQSFLLSVYNQQGIQQLGVEVGRAPVFLYEDQNGKPAPEEYPLFRSINLADGKWHRVAISVEKKSVTIIVDCKKKVTRPLGRSDQAVISTEGITVFGTRILDEEVFEGDIQQLLIVADPRAAHDYCEHYSPDCETPNHHDTPQAQQPDEEYTNYDYGEFYDYNEEAVTTAPAPTAEVKAETNVGEEYYTDEYDYSTVDGNQPETPTETTGPNYEGEIVDDYITGVEQVGVDPTAVAETPAPSDPNVKAEPDVYEFKEYDLKEYDHKEEVVETPYDYSDYGDYGTAKANPTPALYEEEFGPGVPAETDIRESNLGGGSYLGEKGEKGEPAVIEPGMLVEGPQGAPGQAGVPGTSGFQGPPGPLGDHGERGPPGRSGLPGSDGVPGPSACYERTFRASGHDRKARTCGEEVLVLTDLKVTVVTPDHRDPEVFRVQLVLQGKQERGAVTEPMVPEECQEREAARATEVSTASLVFLEKRGIEEGSALQVLQALQETMAREVKMARLDREVWLERVVLEVCSAPEGLRVLVGSVVFLVLMVNLVPKETWVHKESRGLLGSRVILVHMVLVVLKVRLGLLGPQGKLGLGGLSGADGPPGHPGKEGPAGEKGVAGFTGPMGSIGYPGPRGVKGAEGIRGLKGGKGEKGEDGFPGFKGDMGLKGDKGENGVLGVRGEDGPEGPKGTSGPNGESGPLGTGGEKGKLGVPGLPGYPGRQGPKGMFRVKVLAHPQPLSPSISRGMNPSAGCVFGRCAPSLSVDSFPTPLILGAICNSFLPVLSLWRKSGLSRTSPPFQAPTDSLDSQGRMERREEGESPAKQDREGSAAQRVHVVGVVLEDQPESQVQRALQAMMEQAVHQERGDLKDHRDPSASPDLKDQTDRQEKMGCPVTPDREERRASMERRDLRDLEGWLDLRARLERQDLAESEDTQALQVHLVSKVCLDLLEKRAERVIQVLRVVVARQDLPASGASRGPEKCGTQGGGEAAWQRPDPLALSEPGPGGLKGGEGPQGPPGPLGSPGERGAAGPGGPIGLTGRNGPQGPPGPAGEKGGPGEKGPLGPAGRDGIQGPVGLPGPAGPQGPPGEDGDKGEVGGPGQKGSKGDHGELGPPGSAGLQGVLGAPGPAGSDGESGPRGQQGMFGQKGDEGSRGFPGLPGPVGLQGLPGPPGEKGENGDVGSMGPHGPPGPRGPQGSSGADGAQGPPGGIGSMGGVGEKGENGESGNPGSAGEPGLGGIRGESGEKGESGPPGAAGPAGARGPPGDDGPKGNPGPVGFPGDSGPPGEAGAAGLDGLAGDKGDDGDAGQPGPAGPSGEAGVPGPPGKRGPIGKAGQEGKQGEKGSKGEAGAEGPDGKTGPVGPQGPAGKDGPEGLRGIPGPVGEQGLPGASGQDGPPGPIGPPGLSGMKGDSGGKGGKGHPGLIGLIGPPGESGEKGDRGLPGSQGTSGGKGDFGTVGTSGPLGPPGPPGISGPQGQKGSKGTFGTAGQKGDTGLIGQPGPPGPPGDFIQPLPIQGAGSRKTRWQADIQGDAAMADYGVDAGMEGMEDVFGSLNNLKQDIERMKFPMGTQDNPARTCNDLQLSQPDYPDGEYWIDPNQGCTGDAIQVFCNFTAGGETCIFPDKKSAGVRISNWPKESPGAWFSEFKRGKILNYVDMTESTIATVQMTFLKLLSSSARQNFTYICHQSVAWYDAKADSYDKALRFLGSNDEELSYDNNPFIKPLTDGCSLKQGYSKSVLEINTPRIDQLPIIDIMLNDFGESNQRFGFEVGPVCFLG</sequence>
<dbReference type="Gene3D" id="2.60.120.200">
    <property type="match status" value="1"/>
</dbReference>
<dbReference type="GO" id="GO:0005581">
    <property type="term" value="C:collagen trimer"/>
    <property type="evidence" value="ECO:0007669"/>
    <property type="project" value="UniProtKB-KW"/>
</dbReference>
<evidence type="ECO:0000313" key="10">
    <source>
        <dbReference type="EMBL" id="KAJ4936655.1"/>
    </source>
</evidence>
<dbReference type="PANTHER" id="PTHR24023:SF1082">
    <property type="entry name" value="COLLAGEN TRIPLE HELIX REPEAT"/>
    <property type="match status" value="1"/>
</dbReference>
<feature type="compositionally biased region" description="Low complexity" evidence="8">
    <location>
        <begin position="1571"/>
        <end position="1582"/>
    </location>
</feature>
<keyword evidence="5" id="KW-0677">Repeat</keyword>
<dbReference type="FunFam" id="2.60.120.200:FF:000016">
    <property type="entry name" value="Collagen XI alpha 1 chain"/>
    <property type="match status" value="1"/>
</dbReference>
<dbReference type="InterPro" id="IPR050149">
    <property type="entry name" value="Collagen_superfamily"/>
</dbReference>
<dbReference type="PROSITE" id="PS51461">
    <property type="entry name" value="NC1_FIB"/>
    <property type="match status" value="1"/>
</dbReference>
<dbReference type="InterPro" id="IPR048287">
    <property type="entry name" value="TSPN-like_N"/>
</dbReference>
<reference evidence="10" key="1">
    <citation type="submission" date="2022-11" db="EMBL/GenBank/DDBJ databases">
        <title>Chromosome-level genome of Pogonophryne albipinna.</title>
        <authorList>
            <person name="Jo E."/>
        </authorList>
    </citation>
    <scope>NUCLEOTIDE SEQUENCE</scope>
    <source>
        <strain evidence="10">SGF0006</strain>
        <tissue evidence="10">Muscle</tissue>
    </source>
</reference>
<dbReference type="SMART" id="SM00282">
    <property type="entry name" value="LamG"/>
    <property type="match status" value="1"/>
</dbReference>
<feature type="region of interest" description="Disordered" evidence="8">
    <location>
        <begin position="242"/>
        <end position="261"/>
    </location>
</feature>
<dbReference type="Pfam" id="PF01410">
    <property type="entry name" value="COLFI"/>
    <property type="match status" value="1"/>
</dbReference>
<keyword evidence="4" id="KW-0732">Signal</keyword>
<feature type="region of interest" description="Disordered" evidence="8">
    <location>
        <begin position="891"/>
        <end position="931"/>
    </location>
</feature>
<feature type="compositionally biased region" description="Gly residues" evidence="8">
    <location>
        <begin position="1128"/>
        <end position="1137"/>
    </location>
</feature>
<dbReference type="FunFam" id="2.60.120.1000:FF:000002">
    <property type="entry name" value="Collagen XI alpha 1 chain"/>
    <property type="match status" value="1"/>
</dbReference>
<gene>
    <name evidence="10" type="ORF">JOQ06_001242</name>
</gene>
<evidence type="ECO:0000256" key="2">
    <source>
        <dbReference type="ARBA" id="ARBA00022525"/>
    </source>
</evidence>
<feature type="region of interest" description="Disordered" evidence="8">
    <location>
        <begin position="960"/>
        <end position="1006"/>
    </location>
</feature>
<feature type="region of interest" description="Disordered" evidence="8">
    <location>
        <begin position="742"/>
        <end position="818"/>
    </location>
</feature>
<feature type="compositionally biased region" description="Low complexity" evidence="8">
    <location>
        <begin position="483"/>
        <end position="492"/>
    </location>
</feature>
<feature type="compositionally biased region" description="Basic and acidic residues" evidence="8">
    <location>
        <begin position="910"/>
        <end position="928"/>
    </location>
</feature>
<name>A0AAD6FKB8_9TELE</name>
<proteinExistence type="predicted"/>
<dbReference type="InterPro" id="IPR000885">
    <property type="entry name" value="Fib_collagen_C"/>
</dbReference>
<dbReference type="GO" id="GO:0005615">
    <property type="term" value="C:extracellular space"/>
    <property type="evidence" value="ECO:0007669"/>
    <property type="project" value="TreeGrafter"/>
</dbReference>
<feature type="region of interest" description="Disordered" evidence="8">
    <location>
        <begin position="1072"/>
        <end position="1622"/>
    </location>
</feature>
<feature type="domain" description="Fibrillar collagen NC1" evidence="9">
    <location>
        <begin position="1646"/>
        <end position="1874"/>
    </location>
</feature>
<feature type="compositionally biased region" description="Gly residues" evidence="8">
    <location>
        <begin position="1509"/>
        <end position="1521"/>
    </location>
</feature>
<keyword evidence="7" id="KW-0379">Hydroxylation</keyword>
<dbReference type="SMART" id="SM00210">
    <property type="entry name" value="TSPN"/>
    <property type="match status" value="1"/>
</dbReference>
<feature type="compositionally biased region" description="Low complexity" evidence="8">
    <location>
        <begin position="1373"/>
        <end position="1396"/>
    </location>
</feature>
<feature type="compositionally biased region" description="Low complexity" evidence="8">
    <location>
        <begin position="1406"/>
        <end position="1420"/>
    </location>
</feature>
<feature type="region of interest" description="Disordered" evidence="8">
    <location>
        <begin position="417"/>
        <end position="499"/>
    </location>
</feature>
<feature type="compositionally biased region" description="Polar residues" evidence="8">
    <location>
        <begin position="309"/>
        <end position="323"/>
    </location>
</feature>
<comment type="caution">
    <text evidence="10">The sequence shown here is derived from an EMBL/GenBank/DDBJ whole genome shotgun (WGS) entry which is preliminary data.</text>
</comment>
<feature type="compositionally biased region" description="Low complexity" evidence="8">
    <location>
        <begin position="1522"/>
        <end position="1531"/>
    </location>
</feature>
<evidence type="ECO:0000256" key="6">
    <source>
        <dbReference type="ARBA" id="ARBA00023119"/>
    </source>
</evidence>
<dbReference type="EMBL" id="JAPTMU010000010">
    <property type="protein sequence ID" value="KAJ4936655.1"/>
    <property type="molecule type" value="Genomic_DNA"/>
</dbReference>
<feature type="compositionally biased region" description="Basic and acidic residues" evidence="8">
    <location>
        <begin position="996"/>
        <end position="1006"/>
    </location>
</feature>
<feature type="compositionally biased region" description="Gly residues" evidence="8">
    <location>
        <begin position="1332"/>
        <end position="1341"/>
    </location>
</feature>
<keyword evidence="3" id="KW-0272">Extracellular matrix</keyword>
<feature type="compositionally biased region" description="Basic and acidic residues" evidence="8">
    <location>
        <begin position="242"/>
        <end position="253"/>
    </location>
</feature>